<dbReference type="InterPro" id="IPR001881">
    <property type="entry name" value="EGF-like_Ca-bd_dom"/>
</dbReference>
<keyword evidence="4" id="KW-1015">Disulfide bond</keyword>
<evidence type="ECO:0000313" key="7">
    <source>
        <dbReference type="EMBL" id="TVU15214.1"/>
    </source>
</evidence>
<evidence type="ECO:0000256" key="1">
    <source>
        <dbReference type="ARBA" id="ARBA00004167"/>
    </source>
</evidence>
<evidence type="ECO:0000256" key="3">
    <source>
        <dbReference type="ARBA" id="ARBA00022729"/>
    </source>
</evidence>
<dbReference type="GO" id="GO:0005509">
    <property type="term" value="F:calcium ion binding"/>
    <property type="evidence" value="ECO:0007669"/>
    <property type="project" value="InterPro"/>
</dbReference>
<dbReference type="InterPro" id="IPR049883">
    <property type="entry name" value="NOTCH1_EGF-like"/>
</dbReference>
<keyword evidence="3" id="KW-0732">Signal</keyword>
<dbReference type="PROSITE" id="PS50026">
    <property type="entry name" value="EGF_3"/>
    <property type="match status" value="1"/>
</dbReference>
<comment type="caution">
    <text evidence="7">The sequence shown here is derived from an EMBL/GenBank/DDBJ whole genome shotgun (WGS) entry which is preliminary data.</text>
</comment>
<sequence length="357" mass="38410">VEYGSAYPAAWPWSSSVVLAAQHVPATAIPSPQCQTQCGDVEIHYPFGIGVNCSLSGFNITCKVQDGTTPKPFIGDFELLNISLANSTIRVMGFIATNCYNTTSEGMDLGGSVEFDASDTPYRFSDVHNKFTVIGCSTLGYIGSSNGAGYQSGCVSTCHNLSDLADGSCSGMGCCQTAIPKGMDYYDVDFESTFDKVYIMSQIWRFSRCSYAMLIEAASINFSTAYISTTKFNDINTGRVPVVLDWAIRSNGTTLCEVARRNETGTYACLSRNSICVNSTNGSGYVCNCFQGYEGNPYLPDGPDGCKDYNECNDNPCPSGSVCHNTEGSHKCSCRAGTKYSEQRKTCNPDTGLIIGK</sequence>
<dbReference type="Gene3D" id="2.10.25.10">
    <property type="entry name" value="Laminin"/>
    <property type="match status" value="1"/>
</dbReference>
<dbReference type="OrthoDB" id="784156at2759"/>
<dbReference type="AlphaFoldDB" id="A0A5J9TV38"/>
<dbReference type="Proteomes" id="UP000324897">
    <property type="component" value="Unassembled WGS sequence"/>
</dbReference>
<proteinExistence type="predicted"/>
<dbReference type="Gramene" id="TVU15214">
    <property type="protein sequence ID" value="TVU15214"/>
    <property type="gene ID" value="EJB05_38722"/>
</dbReference>
<comment type="caution">
    <text evidence="5">Lacks conserved residue(s) required for the propagation of feature annotation.</text>
</comment>
<dbReference type="Pfam" id="PF13947">
    <property type="entry name" value="GUB_WAK_bind"/>
    <property type="match status" value="1"/>
</dbReference>
<evidence type="ECO:0000256" key="4">
    <source>
        <dbReference type="ARBA" id="ARBA00023157"/>
    </source>
</evidence>
<evidence type="ECO:0000259" key="6">
    <source>
        <dbReference type="PROSITE" id="PS50026"/>
    </source>
</evidence>
<dbReference type="SMART" id="SM00181">
    <property type="entry name" value="EGF"/>
    <property type="match status" value="2"/>
</dbReference>
<evidence type="ECO:0000256" key="5">
    <source>
        <dbReference type="PROSITE-ProRule" id="PRU00076"/>
    </source>
</evidence>
<evidence type="ECO:0000313" key="8">
    <source>
        <dbReference type="Proteomes" id="UP000324897"/>
    </source>
</evidence>
<dbReference type="GO" id="GO:0016020">
    <property type="term" value="C:membrane"/>
    <property type="evidence" value="ECO:0007669"/>
    <property type="project" value="UniProtKB-SubCell"/>
</dbReference>
<comment type="subcellular location">
    <subcellularLocation>
        <location evidence="1">Membrane</location>
        <topology evidence="1">Single-pass membrane protein</topology>
    </subcellularLocation>
</comment>
<keyword evidence="2 5" id="KW-0245">EGF-like domain</keyword>
<gene>
    <name evidence="7" type="ORF">EJB05_38722</name>
</gene>
<reference evidence="7 8" key="1">
    <citation type="journal article" date="2019" name="Sci. Rep.">
        <title>A high-quality genome of Eragrostis curvula grass provides insights into Poaceae evolution and supports new strategies to enhance forage quality.</title>
        <authorList>
            <person name="Carballo J."/>
            <person name="Santos B.A.C.M."/>
            <person name="Zappacosta D."/>
            <person name="Garbus I."/>
            <person name="Selva J.P."/>
            <person name="Gallo C.A."/>
            <person name="Diaz A."/>
            <person name="Albertini E."/>
            <person name="Caccamo M."/>
            <person name="Echenique V."/>
        </authorList>
    </citation>
    <scope>NUCLEOTIDE SEQUENCE [LARGE SCALE GENOMIC DNA]</scope>
    <source>
        <strain evidence="8">cv. Victoria</strain>
        <tissue evidence="7">Leaf</tissue>
    </source>
</reference>
<dbReference type="SUPFAM" id="SSF57196">
    <property type="entry name" value="EGF/Laminin"/>
    <property type="match status" value="1"/>
</dbReference>
<evidence type="ECO:0000256" key="2">
    <source>
        <dbReference type="ARBA" id="ARBA00022536"/>
    </source>
</evidence>
<dbReference type="EMBL" id="RWGY01000031">
    <property type="protein sequence ID" value="TVU15214.1"/>
    <property type="molecule type" value="Genomic_DNA"/>
</dbReference>
<protein>
    <recommendedName>
        <fullName evidence="6">EGF-like domain-containing protein</fullName>
    </recommendedName>
</protein>
<dbReference type="InterPro" id="IPR000742">
    <property type="entry name" value="EGF"/>
</dbReference>
<dbReference type="InterPro" id="IPR025287">
    <property type="entry name" value="WAK_GUB"/>
</dbReference>
<feature type="non-terminal residue" evidence="7">
    <location>
        <position position="1"/>
    </location>
</feature>
<dbReference type="CDD" id="cd00054">
    <property type="entry name" value="EGF_CA"/>
    <property type="match status" value="1"/>
</dbReference>
<keyword evidence="8" id="KW-1185">Reference proteome</keyword>
<dbReference type="Pfam" id="PF07645">
    <property type="entry name" value="EGF_CA"/>
    <property type="match status" value="1"/>
</dbReference>
<dbReference type="PANTHER" id="PTHR33491">
    <property type="entry name" value="OSJNBA0016N04.9 PROTEIN"/>
    <property type="match status" value="1"/>
</dbReference>
<dbReference type="SMART" id="SM00179">
    <property type="entry name" value="EGF_CA"/>
    <property type="match status" value="1"/>
</dbReference>
<feature type="domain" description="EGF-like" evidence="6">
    <location>
        <begin position="308"/>
        <end position="348"/>
    </location>
</feature>
<organism evidence="7 8">
    <name type="scientific">Eragrostis curvula</name>
    <name type="common">weeping love grass</name>
    <dbReference type="NCBI Taxonomy" id="38414"/>
    <lineage>
        <taxon>Eukaryota</taxon>
        <taxon>Viridiplantae</taxon>
        <taxon>Streptophyta</taxon>
        <taxon>Embryophyta</taxon>
        <taxon>Tracheophyta</taxon>
        <taxon>Spermatophyta</taxon>
        <taxon>Magnoliopsida</taxon>
        <taxon>Liliopsida</taxon>
        <taxon>Poales</taxon>
        <taxon>Poaceae</taxon>
        <taxon>PACMAD clade</taxon>
        <taxon>Chloridoideae</taxon>
        <taxon>Eragrostideae</taxon>
        <taxon>Eragrostidinae</taxon>
        <taxon>Eragrostis</taxon>
    </lineage>
</organism>
<name>A0A5J9TV38_9POAL</name>
<accession>A0A5J9TV38</accession>
<dbReference type="GO" id="GO:0030247">
    <property type="term" value="F:polysaccharide binding"/>
    <property type="evidence" value="ECO:0007669"/>
    <property type="project" value="InterPro"/>
</dbReference>